<dbReference type="EMBL" id="JAQQLI010000003">
    <property type="protein sequence ID" value="MDC7784820.1"/>
    <property type="molecule type" value="Genomic_DNA"/>
</dbReference>
<accession>A0ABT5J711</accession>
<feature type="compositionally biased region" description="Basic and acidic residues" evidence="1">
    <location>
        <begin position="225"/>
        <end position="235"/>
    </location>
</feature>
<evidence type="ECO:0000313" key="2">
    <source>
        <dbReference type="EMBL" id="MDC7784820.1"/>
    </source>
</evidence>
<dbReference type="Pfam" id="PF03837">
    <property type="entry name" value="RecT"/>
    <property type="match status" value="1"/>
</dbReference>
<evidence type="ECO:0000313" key="3">
    <source>
        <dbReference type="Proteomes" id="UP001165652"/>
    </source>
</evidence>
<feature type="compositionally biased region" description="Low complexity" evidence="1">
    <location>
        <begin position="285"/>
        <end position="298"/>
    </location>
</feature>
<reference evidence="2" key="1">
    <citation type="journal article" date="2023" name="Microbiol Resour">
        <title>Genome Sequences of Rhodoplanes serenus and Two Thermotolerant Strains, Rhodoplanes tepidamans and 'Rhodoplanes cryptolactis,' Further Refine the Genus.</title>
        <authorList>
            <person name="Rayyan A.A."/>
            <person name="Kyndt J.A."/>
        </authorList>
    </citation>
    <scope>NUCLEOTIDE SEQUENCE</scope>
    <source>
        <strain evidence="2">DSM 9987</strain>
    </source>
</reference>
<gene>
    <name evidence="2" type="ORF">PQJ73_03910</name>
</gene>
<protein>
    <submittedName>
        <fullName evidence="2">Recombinase RecT</fullName>
    </submittedName>
</protein>
<comment type="caution">
    <text evidence="2">The sequence shown here is derived from an EMBL/GenBank/DDBJ whole genome shotgun (WGS) entry which is preliminary data.</text>
</comment>
<dbReference type="RefSeq" id="WP_272775666.1">
    <property type="nucleotide sequence ID" value="NZ_JAQQLI010000003.1"/>
</dbReference>
<reference evidence="2" key="2">
    <citation type="submission" date="2023-02" db="EMBL/GenBank/DDBJ databases">
        <authorList>
            <person name="Rayyan A."/>
            <person name="Meyer T."/>
            <person name="Kyndt J.A."/>
        </authorList>
    </citation>
    <scope>NUCLEOTIDE SEQUENCE</scope>
    <source>
        <strain evidence="2">DSM 9987</strain>
    </source>
</reference>
<feature type="region of interest" description="Disordered" evidence="1">
    <location>
        <begin position="225"/>
        <end position="309"/>
    </location>
</feature>
<proteinExistence type="predicted"/>
<organism evidence="2 3">
    <name type="scientific">Rhodoplanes tepidamans</name>
    <name type="common">Rhodoplanes cryptolactis</name>
    <dbReference type="NCBI Taxonomy" id="200616"/>
    <lineage>
        <taxon>Bacteria</taxon>
        <taxon>Pseudomonadati</taxon>
        <taxon>Pseudomonadota</taxon>
        <taxon>Alphaproteobacteria</taxon>
        <taxon>Hyphomicrobiales</taxon>
        <taxon>Nitrobacteraceae</taxon>
        <taxon>Rhodoplanes</taxon>
    </lineage>
</organism>
<dbReference type="InterPro" id="IPR018330">
    <property type="entry name" value="RecT_fam"/>
</dbReference>
<feature type="compositionally biased region" description="Basic and acidic residues" evidence="1">
    <location>
        <begin position="241"/>
        <end position="253"/>
    </location>
</feature>
<name>A0ABT5J711_RHOTP</name>
<dbReference type="Proteomes" id="UP001165652">
    <property type="component" value="Unassembled WGS sequence"/>
</dbReference>
<evidence type="ECO:0000256" key="1">
    <source>
        <dbReference type="SAM" id="MobiDB-lite"/>
    </source>
</evidence>
<sequence length="309" mass="33654">MALDVQKIEEKIDRAIAGAVPVSDNIGGVAFTSMSEVMEFAKLMSVAGTAVPPHLRANPGTCLAICIHALEWRMSPFAVANKSYEVENRGEKRLAFESQLTHAVIEARAPLKGRLRYEIIGEGDERRCKVWGTFKGETEPHVYVSETLGKLRDARGRNQYGQVKGSPLWDTQPEVQLFYSASRQWCRIYAPDVLLGIYTREELEDEGFENAKDVTPKRLSLAQRLRDRKGQKDTRGFNAEHVQKEADAVRDAAKPAADTVIEGEASTIPAGGEPASPADPERAPAEAASPGATPAADPQDPISAETGEG</sequence>
<keyword evidence="3" id="KW-1185">Reference proteome</keyword>